<feature type="compositionally biased region" description="Low complexity" evidence="5">
    <location>
        <begin position="1777"/>
        <end position="1797"/>
    </location>
</feature>
<feature type="compositionally biased region" description="Low complexity" evidence="5">
    <location>
        <begin position="1944"/>
        <end position="1962"/>
    </location>
</feature>
<feature type="compositionally biased region" description="Basic and acidic residues" evidence="5">
    <location>
        <begin position="1858"/>
        <end position="1867"/>
    </location>
</feature>
<evidence type="ECO:0000313" key="8">
    <source>
        <dbReference type="EMBL" id="GFN90103.1"/>
    </source>
</evidence>
<feature type="compositionally biased region" description="Polar residues" evidence="5">
    <location>
        <begin position="1986"/>
        <end position="1998"/>
    </location>
</feature>
<feature type="compositionally biased region" description="Polar residues" evidence="5">
    <location>
        <begin position="588"/>
        <end position="609"/>
    </location>
</feature>
<dbReference type="Pfam" id="PF13445">
    <property type="entry name" value="zf-RING_UBOX"/>
    <property type="match status" value="1"/>
</dbReference>
<evidence type="ECO:0000259" key="6">
    <source>
        <dbReference type="PROSITE" id="PS50089"/>
    </source>
</evidence>
<dbReference type="PROSITE" id="PS50089">
    <property type="entry name" value="ZF_RING_2"/>
    <property type="match status" value="1"/>
</dbReference>
<keyword evidence="3" id="KW-0862">Zinc</keyword>
<evidence type="ECO:0000259" key="7">
    <source>
        <dbReference type="PROSITE" id="PS50119"/>
    </source>
</evidence>
<dbReference type="EMBL" id="BLXT01001985">
    <property type="protein sequence ID" value="GFN90103.1"/>
    <property type="molecule type" value="Genomic_DNA"/>
</dbReference>
<organism evidence="8 9">
    <name type="scientific">Plakobranchus ocellatus</name>
    <dbReference type="NCBI Taxonomy" id="259542"/>
    <lineage>
        <taxon>Eukaryota</taxon>
        <taxon>Metazoa</taxon>
        <taxon>Spiralia</taxon>
        <taxon>Lophotrochozoa</taxon>
        <taxon>Mollusca</taxon>
        <taxon>Gastropoda</taxon>
        <taxon>Heterobranchia</taxon>
        <taxon>Euthyneura</taxon>
        <taxon>Panpulmonata</taxon>
        <taxon>Sacoglossa</taxon>
        <taxon>Placobranchoidea</taxon>
        <taxon>Plakobranchidae</taxon>
        <taxon>Plakobranchus</taxon>
    </lineage>
</organism>
<dbReference type="Pfam" id="PF00643">
    <property type="entry name" value="zf-B_box"/>
    <property type="match status" value="1"/>
</dbReference>
<feature type="compositionally biased region" description="Basic and acidic residues" evidence="5">
    <location>
        <begin position="2142"/>
        <end position="2171"/>
    </location>
</feature>
<dbReference type="PANTHER" id="PTHR25462:SF305">
    <property type="entry name" value="RING-TYPE DOMAIN-CONTAINING PROTEIN"/>
    <property type="match status" value="1"/>
</dbReference>
<feature type="compositionally biased region" description="Basic and acidic residues" evidence="5">
    <location>
        <begin position="621"/>
        <end position="639"/>
    </location>
</feature>
<feature type="region of interest" description="Disordered" evidence="5">
    <location>
        <begin position="1538"/>
        <end position="1561"/>
    </location>
</feature>
<dbReference type="SUPFAM" id="SSF57845">
    <property type="entry name" value="B-box zinc-binding domain"/>
    <property type="match status" value="1"/>
</dbReference>
<evidence type="ECO:0000256" key="4">
    <source>
        <dbReference type="PROSITE-ProRule" id="PRU00024"/>
    </source>
</evidence>
<feature type="region of interest" description="Disordered" evidence="5">
    <location>
        <begin position="1700"/>
        <end position="1734"/>
    </location>
</feature>
<feature type="compositionally biased region" description="Low complexity" evidence="5">
    <location>
        <begin position="1902"/>
        <end position="1915"/>
    </location>
</feature>
<evidence type="ECO:0000313" key="9">
    <source>
        <dbReference type="Proteomes" id="UP000735302"/>
    </source>
</evidence>
<dbReference type="Gene3D" id="3.30.160.60">
    <property type="entry name" value="Classic Zinc Finger"/>
    <property type="match status" value="2"/>
</dbReference>
<feature type="compositionally biased region" description="Polar residues" evidence="5">
    <location>
        <begin position="1662"/>
        <end position="1671"/>
    </location>
</feature>
<feature type="compositionally biased region" description="Polar residues" evidence="5">
    <location>
        <begin position="1916"/>
        <end position="1930"/>
    </location>
</feature>
<dbReference type="SMART" id="SM00184">
    <property type="entry name" value="RING"/>
    <property type="match status" value="1"/>
</dbReference>
<evidence type="ECO:0000256" key="3">
    <source>
        <dbReference type="ARBA" id="ARBA00022833"/>
    </source>
</evidence>
<feature type="domain" description="RING-type" evidence="6">
    <location>
        <begin position="18"/>
        <end position="71"/>
    </location>
</feature>
<keyword evidence="2 4" id="KW-0863">Zinc-finger</keyword>
<accession>A0AAV3Z476</accession>
<protein>
    <submittedName>
        <fullName evidence="8">E3 ubiquitin-protein ligase trim56</fullName>
    </submittedName>
</protein>
<dbReference type="InterPro" id="IPR017907">
    <property type="entry name" value="Znf_RING_CS"/>
</dbReference>
<dbReference type="GO" id="GO:0061630">
    <property type="term" value="F:ubiquitin protein ligase activity"/>
    <property type="evidence" value="ECO:0007669"/>
    <property type="project" value="TreeGrafter"/>
</dbReference>
<dbReference type="InterPro" id="IPR047153">
    <property type="entry name" value="TRIM45/56/19-like"/>
</dbReference>
<dbReference type="PROSITE" id="PS50119">
    <property type="entry name" value="ZF_BBOX"/>
    <property type="match status" value="1"/>
</dbReference>
<comment type="caution">
    <text evidence="8">The sequence shown here is derived from an EMBL/GenBank/DDBJ whole genome shotgun (WGS) entry which is preliminary data.</text>
</comment>
<reference evidence="8 9" key="1">
    <citation type="journal article" date="2021" name="Elife">
        <title>Chloroplast acquisition without the gene transfer in kleptoplastic sea slugs, Plakobranchus ocellatus.</title>
        <authorList>
            <person name="Maeda T."/>
            <person name="Takahashi S."/>
            <person name="Yoshida T."/>
            <person name="Shimamura S."/>
            <person name="Takaki Y."/>
            <person name="Nagai Y."/>
            <person name="Toyoda A."/>
            <person name="Suzuki Y."/>
            <person name="Arimoto A."/>
            <person name="Ishii H."/>
            <person name="Satoh N."/>
            <person name="Nishiyama T."/>
            <person name="Hasebe M."/>
            <person name="Maruyama T."/>
            <person name="Minagawa J."/>
            <person name="Obokata J."/>
            <person name="Shigenobu S."/>
        </authorList>
    </citation>
    <scope>NUCLEOTIDE SEQUENCE [LARGE SCALE GENOMIC DNA]</scope>
</reference>
<feature type="domain" description="B box-type" evidence="7">
    <location>
        <begin position="247"/>
        <end position="288"/>
    </location>
</feature>
<dbReference type="Gene3D" id="3.30.40.10">
    <property type="entry name" value="Zinc/RING finger domain, C3HC4 (zinc finger)"/>
    <property type="match status" value="1"/>
</dbReference>
<feature type="compositionally biased region" description="Low complexity" evidence="5">
    <location>
        <begin position="647"/>
        <end position="664"/>
    </location>
</feature>
<dbReference type="Proteomes" id="UP000735302">
    <property type="component" value="Unassembled WGS sequence"/>
</dbReference>
<feature type="region of interest" description="Disordered" evidence="5">
    <location>
        <begin position="1747"/>
        <end position="2087"/>
    </location>
</feature>
<dbReference type="GO" id="GO:0008270">
    <property type="term" value="F:zinc ion binding"/>
    <property type="evidence" value="ECO:0007669"/>
    <property type="project" value="UniProtKB-KW"/>
</dbReference>
<dbReference type="InterPro" id="IPR001841">
    <property type="entry name" value="Znf_RING"/>
</dbReference>
<dbReference type="CDD" id="cd19756">
    <property type="entry name" value="Bbox2"/>
    <property type="match status" value="2"/>
</dbReference>
<feature type="compositionally biased region" description="Polar residues" evidence="5">
    <location>
        <begin position="1798"/>
        <end position="1835"/>
    </location>
</feature>
<feature type="compositionally biased region" description="Basic and acidic residues" evidence="5">
    <location>
        <begin position="2181"/>
        <end position="2235"/>
    </location>
</feature>
<keyword evidence="9" id="KW-1185">Reference proteome</keyword>
<name>A0AAV3Z476_9GAST</name>
<dbReference type="InterPro" id="IPR027370">
    <property type="entry name" value="Znf-RING_euk"/>
</dbReference>
<feature type="region of interest" description="Disordered" evidence="5">
    <location>
        <begin position="2135"/>
        <end position="2252"/>
    </location>
</feature>
<dbReference type="SMART" id="SM00336">
    <property type="entry name" value="BBOX"/>
    <property type="match status" value="1"/>
</dbReference>
<evidence type="ECO:0000256" key="1">
    <source>
        <dbReference type="ARBA" id="ARBA00022723"/>
    </source>
</evidence>
<feature type="region of interest" description="Disordered" evidence="5">
    <location>
        <begin position="588"/>
        <end position="664"/>
    </location>
</feature>
<evidence type="ECO:0000256" key="5">
    <source>
        <dbReference type="SAM" id="MobiDB-lite"/>
    </source>
</evidence>
<feature type="region of interest" description="Disordered" evidence="5">
    <location>
        <begin position="1575"/>
        <end position="1675"/>
    </location>
</feature>
<feature type="compositionally biased region" description="Polar residues" evidence="5">
    <location>
        <begin position="1714"/>
        <end position="1734"/>
    </location>
</feature>
<dbReference type="PROSITE" id="PS00518">
    <property type="entry name" value="ZF_RING_1"/>
    <property type="match status" value="1"/>
</dbReference>
<proteinExistence type="predicted"/>
<sequence>MATGTRLMQEISDQFLNCKICFESFREPKTLTCLHTFCLDCLQQQYEQEVTSRSSRFTLYTTRTITCPLCRKKTELPAGGVRRLPDNFLVCNLNQVLAKRTVSRVPPCDICASVRGKSVDACSKCLDCTKLLCKACVDLHLGTKVTQHHSLIDLEGEKDIVCKVHTEEIVKFYCEPCGACICVSVNITNITVSRVPPCDICASVRGKSVDACSKCLDCTKLLCKACIDLHLGTKVTQHHSLIDLEGEKDIVCKVHTEEIVKFYCEPCGACICVVCAFQEHRDHDVLSFSDGYAKYRGDLESLLDKCKTRAQEVSSRLNTIDKYETVVKDVRERIRDLAISSIAKVRAKERELMKRIDDVYGGEVQAFVDSRPVLQDNLDELQSTVQLTDIMLRDKGVEVLLIKRDIEVKMEQLLEPRLETIPSDPTLYDIRFVPGDVVLGKLSFGEEPGNEEEEDEISKLKKKEQTQVKKNVEVLDNGTAVSVHTSSTKATSPQNDPDVITNCTQTEKCRTTESSTSMQGSKQSIVVHTNIQSKENIKNTVKNGACTHDYSSKAAGVGSEIITDESGVTNGRRSNLEGRKLWSLNTIGNGHSEQSSTSDLFSQTDSSSLESAAIMRARRRAEREARKEAASGIRSDRAPAPDLVPIGSTSRSANTSTTATSSGAYSYTPGRMIRSRKIQTEISALDVEAGVSNSDREFVQTILQAELAAERLRQEKELASLSPRLRDRPRRVRTAEMGVMTMHKVRIVPEMLDKETASECVQHRDVALQALSESSTNYTQTPVVRLENSGMCTDREGQAEKGTATVSIDLEDKETCTAVIMSETKGTWTDAVATSDRATATMAIKLQHRAIGTVPTSTGTRGCQINPQVNAVFTNTPVITTADLEVQATPNVCHTATMPDPDKRANNTIEVNQPASLNVSESAADFLTPPQSPSRFSPTVTCDRASDAYHTPSHNKSTETVQVQTISSSTETPTVKVVDRDMATEETKTLNQWTETYTPTLINTGVTPPRPDTLEVGVATDVVLTDEQATCTDIVSFRDTHTETALVVCDGETLTDPVGHSDAQTSVEIYTESRQCETDAVEISDETCMTEHYNPWEYVDTNTQASQCDTAILKTKETNTAQVKRKAKEAQTAPDPDVCPECGNVEKKDEATQDLGVAGTNIDPILSKAFRDSSTMPQLQVTQDVGTMAISCNVCNHQYQETAIQTFQPKLYDKSSATSFDLHENFLACALSREYHDVATSTDSLPIIGLLSEIDVDELIVVPDSAPELVSTSGDSAHTGDRVIMVDDETSTDLLQSVETGTQTFVTPSPTNESFAEGDTNLEGVLTSSFGRPFKAEDEAGMPENSVASRSVGKVIQSLVKSEQDKTRLSIDTSSVGGDETVSTKAVCTNLSCPSRQDKHLISIGVNTEPKQTFEKETSTPEENRLPGNQMTIYVTKMDKGTSTLNRVRIVQGRASGVAKQTKSVDKITMTSQVEHREVGVETEPQQIDGKLTECISKLRSVSERLNSPAVTPPAAKEAPSHISAGNAFFGKVFSAEKSGEDGMGEQSSATVSPASRGSDLERQNHVKHLLDQTNAILKRKDFSPARKPQPITTLKGRKPGNVPISSPDPLKASAAPSESTKLVPTIAADEQSGIKPEPEAGAGYASKSLPRGFTSERRSNTVKMGSQPLSPTRLPLHRYNSAPGRIATVPAQTLLIKSGGATGKLGHPLSPRLSPNETSFLKSENSQENTGNINEPAAWSKAIENKPFLPTPSAGEAVLPKPLKRQPLPSITETRTPSSCSDNSTTSQNSSGSNASKRQTADSTVGTKILSPTPQKKLTTVQQSAPKNISSTKPKSPLVSPKRVANISLGAPTQPDPTRKSVRDAPKSPSARRKGPTAEPGTPATVKSSSPAPKRVGAKDSSSTSTTPRSSCHSNQQLTLDPNRLSVQSACAAGHSRSPSNTSLSASMSDSASDSGVSSSKKGSKARLKSSPSPSKEKIKSSASTETIQSNTSTENVDGTKPKKSGGIGFMQRFLSKKKKSSDTKKDALPVNTKLCPPTADTVAALSTLPGPVPAGPKESYAHVPIQHPPHHYIPQPEVKPQTPVHKPSSFVYVNQRLICIQQDNVEEKKANRESKKKSDSILVAHKQAMFAEKAAAKTSELPRDTKTDEKKKIEKSSGKDSAELDKGRATEGQACADLAMRDIKKNDGGKSSPEENKAQPEASKEKEKLSTDIEIKQASKGKDAKTKSKKSEVKSASSWIRGRGDKSSKK</sequence>
<evidence type="ECO:0000256" key="2">
    <source>
        <dbReference type="ARBA" id="ARBA00022771"/>
    </source>
</evidence>
<dbReference type="GO" id="GO:0005654">
    <property type="term" value="C:nucleoplasm"/>
    <property type="evidence" value="ECO:0007669"/>
    <property type="project" value="TreeGrafter"/>
</dbReference>
<dbReference type="InterPro" id="IPR000315">
    <property type="entry name" value="Znf_B-box"/>
</dbReference>
<dbReference type="SUPFAM" id="SSF57850">
    <property type="entry name" value="RING/U-box"/>
    <property type="match status" value="1"/>
</dbReference>
<dbReference type="PANTHER" id="PTHR25462">
    <property type="entry name" value="BONUS, ISOFORM C-RELATED"/>
    <property type="match status" value="1"/>
</dbReference>
<feature type="compositionally biased region" description="Polar residues" evidence="5">
    <location>
        <begin position="1546"/>
        <end position="1556"/>
    </location>
</feature>
<keyword evidence="1" id="KW-0479">Metal-binding</keyword>
<dbReference type="InterPro" id="IPR013083">
    <property type="entry name" value="Znf_RING/FYVE/PHD"/>
</dbReference>
<gene>
    <name evidence="8" type="ORF">PoB_001660900</name>
</gene>